<accession>A0A1A8WP69</accession>
<sequence>MDYNNGIFDGKYFHLKKKLVNKKDYDNFLEKNSIIRYKSLKKIKLIDYGFGIAIFLIFFMVEIGLPTLESYGFLDKLEDKPPFCFFMFYIEDILNIIIGDYTFPIAFGVLIIVLAVMLITTISKILLNYEKYIKIKFMIE</sequence>
<evidence type="ECO:0000313" key="3">
    <source>
        <dbReference type="Proteomes" id="UP000078597"/>
    </source>
</evidence>
<name>A0A1A8WP69_PLAMA</name>
<dbReference type="Proteomes" id="UP000078597">
    <property type="component" value="Unassembled WGS sequence"/>
</dbReference>
<gene>
    <name evidence="2" type="ORF">PMALA_044410</name>
</gene>
<dbReference type="Pfam" id="PF12420">
    <property type="entry name" value="DUF3671"/>
    <property type="match status" value="1"/>
</dbReference>
<dbReference type="EMBL" id="FLQW01002983">
    <property type="protein sequence ID" value="SBS94679.1"/>
    <property type="molecule type" value="Genomic_DNA"/>
</dbReference>
<protein>
    <submittedName>
        <fullName evidence="2">Uncharacterized protein</fullName>
    </submittedName>
</protein>
<keyword evidence="1" id="KW-1133">Transmembrane helix</keyword>
<dbReference type="InterPro" id="IPR022139">
    <property type="entry name" value="Fam-L/Fam-M-like_plasmodium"/>
</dbReference>
<keyword evidence="1" id="KW-0812">Transmembrane</keyword>
<organism evidence="2 3">
    <name type="scientific">Plasmodium malariae</name>
    <dbReference type="NCBI Taxonomy" id="5858"/>
    <lineage>
        <taxon>Eukaryota</taxon>
        <taxon>Sar</taxon>
        <taxon>Alveolata</taxon>
        <taxon>Apicomplexa</taxon>
        <taxon>Aconoidasida</taxon>
        <taxon>Haemosporida</taxon>
        <taxon>Plasmodiidae</taxon>
        <taxon>Plasmodium</taxon>
        <taxon>Plasmodium (Plasmodium)</taxon>
    </lineage>
</organism>
<feature type="transmembrane region" description="Helical" evidence="1">
    <location>
        <begin position="45"/>
        <end position="65"/>
    </location>
</feature>
<dbReference type="AlphaFoldDB" id="A0A1A8WP69"/>
<evidence type="ECO:0000256" key="1">
    <source>
        <dbReference type="SAM" id="Phobius"/>
    </source>
</evidence>
<proteinExistence type="predicted"/>
<feature type="transmembrane region" description="Helical" evidence="1">
    <location>
        <begin position="105"/>
        <end position="127"/>
    </location>
</feature>
<reference evidence="3" key="1">
    <citation type="submission" date="2016-05" db="EMBL/GenBank/DDBJ databases">
        <authorList>
            <person name="Naeem Raeece"/>
        </authorList>
    </citation>
    <scope>NUCLEOTIDE SEQUENCE [LARGE SCALE GENOMIC DNA]</scope>
</reference>
<evidence type="ECO:0000313" key="2">
    <source>
        <dbReference type="EMBL" id="SBS94679.1"/>
    </source>
</evidence>
<keyword evidence="1" id="KW-0472">Membrane</keyword>